<dbReference type="PROSITE" id="PS51186">
    <property type="entry name" value="GNAT"/>
    <property type="match status" value="2"/>
</dbReference>
<dbReference type="Gene3D" id="3.40.630.30">
    <property type="match status" value="2"/>
</dbReference>
<evidence type="ECO:0000313" key="3">
    <source>
        <dbReference type="Proteomes" id="UP000306223"/>
    </source>
</evidence>
<keyword evidence="3" id="KW-1185">Reference proteome</keyword>
<organism evidence="2 3">
    <name type="scientific">Paracoccus hibiscisoli</name>
    <dbReference type="NCBI Taxonomy" id="2023261"/>
    <lineage>
        <taxon>Bacteria</taxon>
        <taxon>Pseudomonadati</taxon>
        <taxon>Pseudomonadota</taxon>
        <taxon>Alphaproteobacteria</taxon>
        <taxon>Rhodobacterales</taxon>
        <taxon>Paracoccaceae</taxon>
        <taxon>Paracoccus</taxon>
    </lineage>
</organism>
<feature type="domain" description="N-acetyltransferase" evidence="1">
    <location>
        <begin position="5"/>
        <end position="153"/>
    </location>
</feature>
<dbReference type="Proteomes" id="UP000306223">
    <property type="component" value="Unassembled WGS sequence"/>
</dbReference>
<dbReference type="AlphaFoldDB" id="A0A4U0QN82"/>
<feature type="domain" description="N-acetyltransferase" evidence="1">
    <location>
        <begin position="168"/>
        <end position="324"/>
    </location>
</feature>
<dbReference type="InterPro" id="IPR016181">
    <property type="entry name" value="Acyl_CoA_acyltransferase"/>
</dbReference>
<dbReference type="Pfam" id="PF13302">
    <property type="entry name" value="Acetyltransf_3"/>
    <property type="match status" value="2"/>
</dbReference>
<dbReference type="PANTHER" id="PTHR43792">
    <property type="entry name" value="GNAT FAMILY, PUTATIVE (AFU_ORTHOLOGUE AFUA_3G00765)-RELATED-RELATED"/>
    <property type="match status" value="1"/>
</dbReference>
<dbReference type="InterPro" id="IPR051531">
    <property type="entry name" value="N-acetyltransferase"/>
</dbReference>
<reference evidence="2 3" key="1">
    <citation type="submission" date="2019-04" db="EMBL/GenBank/DDBJ databases">
        <authorList>
            <person name="Li J."/>
        </authorList>
    </citation>
    <scope>NUCLEOTIDE SEQUENCE [LARGE SCALE GENOMIC DNA]</scope>
    <source>
        <strain evidence="2 3">CCTCC AB2016182</strain>
    </source>
</reference>
<dbReference type="GO" id="GO:0016747">
    <property type="term" value="F:acyltransferase activity, transferring groups other than amino-acyl groups"/>
    <property type="evidence" value="ECO:0007669"/>
    <property type="project" value="InterPro"/>
</dbReference>
<dbReference type="SUPFAM" id="SSF55729">
    <property type="entry name" value="Acyl-CoA N-acyltransferases (Nat)"/>
    <property type="match status" value="2"/>
</dbReference>
<dbReference type="InterPro" id="IPR000182">
    <property type="entry name" value="GNAT_dom"/>
</dbReference>
<accession>A0A4U0QN82</accession>
<dbReference type="OrthoDB" id="9804153at2"/>
<protein>
    <submittedName>
        <fullName evidence="2">GNAT family N-acetyltransferase</fullName>
    </submittedName>
</protein>
<evidence type="ECO:0000313" key="2">
    <source>
        <dbReference type="EMBL" id="TJZ82552.1"/>
    </source>
</evidence>
<dbReference type="RefSeq" id="WP_136857524.1">
    <property type="nucleotide sequence ID" value="NZ_SUNH01000021.1"/>
</dbReference>
<name>A0A4U0QN82_9RHOB</name>
<gene>
    <name evidence="2" type="ORF">FA740_14685</name>
</gene>
<evidence type="ECO:0000259" key="1">
    <source>
        <dbReference type="PROSITE" id="PS51186"/>
    </source>
</evidence>
<proteinExistence type="predicted"/>
<sequence length="327" mass="35971">MHPPVALTRPWPEDADDIAAAMADWDVVRWLTTLPWPYGVDDARDFVAGAGLDEHAVRQGDRLVGMVQAGRVFGIWITPDRQGQGIGRRAGVLALSRLFLSGAAEVQAHCLVGNDRSARLLDWLGFRPCGRVTLSSRPLAREVQADRLTLDRAGFEARHAIALTTPRLRIDAVTPADLPALHRIVTRPAVARMLLRYHPAMTVDEAAPLLLQSARVPPLRLAVRHEGQIIGSVSLIEGTPPHLTYFLDPDHAGQGFGQEMVSAVFDEIVVRLAPSEIVAEVFLDNPASRKIVKNLGFRRDEDAWITSRGRDAPAQAARYRWRAGLLS</sequence>
<dbReference type="EMBL" id="SUNH01000021">
    <property type="protein sequence ID" value="TJZ82552.1"/>
    <property type="molecule type" value="Genomic_DNA"/>
</dbReference>
<comment type="caution">
    <text evidence="2">The sequence shown here is derived from an EMBL/GenBank/DDBJ whole genome shotgun (WGS) entry which is preliminary data.</text>
</comment>
<keyword evidence="2" id="KW-0808">Transferase</keyword>